<dbReference type="EMBL" id="VFQX01000007">
    <property type="protein sequence ID" value="KAF0982836.1"/>
    <property type="molecule type" value="Genomic_DNA"/>
</dbReference>
<dbReference type="SMART" id="SM00710">
    <property type="entry name" value="PbH1"/>
    <property type="match status" value="19"/>
</dbReference>
<dbReference type="Proteomes" id="UP000444721">
    <property type="component" value="Unassembled WGS sequence"/>
</dbReference>
<gene>
    <name evidence="11" type="ORF">FDP41_010815</name>
</gene>
<dbReference type="SUPFAM" id="SSF51126">
    <property type="entry name" value="Pectin lyase-like"/>
    <property type="match status" value="3"/>
</dbReference>
<dbReference type="GO" id="GO:0016837">
    <property type="term" value="F:carbon-oxygen lyase activity, acting on polysaccharides"/>
    <property type="evidence" value="ECO:0007669"/>
    <property type="project" value="TreeGrafter"/>
</dbReference>
<dbReference type="InterPro" id="IPR052052">
    <property type="entry name" value="Polysaccharide_Lyase_9"/>
</dbReference>
<evidence type="ECO:0000256" key="5">
    <source>
        <dbReference type="ARBA" id="ARBA00022729"/>
    </source>
</evidence>
<proteinExistence type="inferred from homology"/>
<dbReference type="InterPro" id="IPR012334">
    <property type="entry name" value="Pectin_lyas_fold"/>
</dbReference>
<dbReference type="VEuPathDB" id="AmoebaDB:NfTy_014940"/>
<dbReference type="RefSeq" id="XP_044567549.1">
    <property type="nucleotide sequence ID" value="XM_044701154.1"/>
</dbReference>
<sequence length="2185" mass="240143">MVMMILFANTLVNGQNNCKTDIYSIPYTSFVSKVVVNKDKDLQYKVHVIKKEASHGRSADQTPMVEVQVSYDPSLPNGGVGYVGYKLDFVSGVMSLQLQKANQSNSTPLASGSVPIHPSLSFNNNSTTRPKPSKSKLVSAASSVMREGGKMFWLFVIVFLSSGMYMLLAKFNNPIYPTLTLTLFVLALSVILTSFSHADRDEFTEIKNGKLVCAIPTITVLMPQIFEFDVNQEDPSLSPQFKTEVSFSPQQYTTSFQNGRDGYNDEEAITISTMYIDTWNEMNGQTFYEDDVVFVGHNSQYESRVLMRFSKLQGRLPQGAVVSSASLDLTYIAWVKGCKIQVNYLNTSWMVAQKTGWRFKNYAKREEWSSPGAAGDTVSDSYSRMENPMSDIGNQIKSIALDPYIVQKWFDNNTENYGVLLREVPGTFVRPTIFGGNSSIAYRPRLTVTYQFQPMKPPQYPMVLKEIPVKFFVQSNTSNCNVTACGNDDTGSGTITAPFRSVAKALTLAQNGDIILLREGVHAGGLTIDRENITIQAYGLEKAVIASPVNNPQQAINIFLRRGSSGSVLRNLELIGGFDYNIRIESSIDWGGNNAKFGASNIVIERCKIHDSGYHLIKIDSLCNNIIIRNSELYNSGVRVRTGGSAIVLYDTYLTRIQDNMIHDTMGSAIMIKSGARNSIVERNYILNSYGAGVLVGFYETSEYFSDPTQNPLYYQAIDSIVRNNIIANTSGAGIGLYSAKNPQIVFNTIWAAAKDNQAAILINLVQTWVSNSYSPITPCMNVTISNNVIATATDRIIEIRTLTSYVDDSIVGGLEGQSLNVSYNRYYSLHLGSSGGVFSDQRNTIGYVGGFSGWQFKYNDIGSSEGNPLIDTVAFYPQYSSPLIYNGVEIPGIISDYFGRPMIKGKISIGALQFMNDGFSDDPTMKYCITNIIYREPYRGFAPPKDMLPTWTPPTTYRVIYVSPTGSDSTGNGTIENPYKTIRKVTDVVFMKDNDIIILRGGTYNEGGITISSNNVTIKAFANEVPVITSPMNDATQMNIFKIYSKFVTLEGLEIIGGFYYGVMVELSDVVIYKSRIHHTGSDCIKLSPFSKRITISKSEIYSCGKRTTYQQGNPNQGAASTDAIRAVNVDDLVVSKNYIHDITGSAVKTQGGGQRALIERNLILNVQGLGITVGFYEETQYMDPTQNPDYYEAIDAVVKNNIMVNVQGAGIGLYASKNSKVLHNTLVNVALSMQVPILIVASSHTMNSVQSRGQSNHAPVILNNIIQLSEAGISQLIYEVRVQDGDGLDNSQLLSNFNMYFSNYNNYHGNSQASIGFLDRRLSSFIATSDLDSWREHIHGDYNSSITDPFLDSNLKISSNSPARGSAWYLPEVTEDFYGNVRTPLSNDIGALMYSTDMANSSTSAFPPPLSSIIQTTSSNQCTNYSFTNPGTFYVDNVNGRDGDCMGTFSNPFKTINQALTVAPPGSNITLRYTGVSYNESLSVRTPALRISTYENDPKEALIVSSIYNSFILHTIRFESTAIGGSLERLEIQGGFFYTVKIDAHQVRVKNCIIHNCGTKCVFVLKANNVTLTSSEVYDSGSRLPAEGEGVHALASHQFTCSDNYIHDIAADGVKIEGGCRESSIERNAISNADRGILVGGRTDAIHLFDATNSELFESIDAVVSNNILMSLFGVGIGVYGSKNALVIHNTIVDASQSNQRRSHLHCLELMKGSPTNASVTGSSITINNNLYFNKNKTGVFQDGRKNTAFVAGLATWKIKIQSYFSGNNEANSVEGDPQLNAQNLSPSLSSIATHAGRSSFIDVDFYGHVRNPSSIDIGAVISTNNGVPLSKTSPRTLPFNISQIAIVKSSSVRYPPTGNQKTWSVPGYTTDDSAVFDLSSCPIFLPDHPFNQDISNLPVHPRSDAFINNVARKYLHADFGTTYNGALNGIPYVIVTKDQPKVEIQMTSYASESDVGPYPFPEGAPIEGGPNSNGDRHILAVDKDNCKLYETWRTFIIDKQYRDTTGGGNVFTAESGAIFNLNTSKAYQRPLGWTSADAAGLPIFPLLVRYDEVVEKKEIMHAIRFTVVKSQKAYISPASHFASSLTDPNLLPMGARIRMKASYDCSSYSEEVQVICTALKKYGAILADNGQDWYLSGAPHPLWNDNHLNDMKKIPSSALEVVYTDKTCLDAACTSWRDELQG</sequence>
<keyword evidence="5" id="KW-0732">Signal</keyword>
<evidence type="ECO:0000256" key="6">
    <source>
        <dbReference type="ARBA" id="ARBA00022837"/>
    </source>
</evidence>
<evidence type="ECO:0000256" key="8">
    <source>
        <dbReference type="ARBA" id="ARBA00038263"/>
    </source>
</evidence>
<dbReference type="GeneID" id="68118030"/>
<reference evidence="11 12" key="1">
    <citation type="journal article" date="2019" name="Sci. Rep.">
        <title>Nanopore sequencing improves the draft genome of the human pathogenic amoeba Naegleria fowleri.</title>
        <authorList>
            <person name="Liechti N."/>
            <person name="Schurch N."/>
            <person name="Bruggmann R."/>
            <person name="Wittwer M."/>
        </authorList>
    </citation>
    <scope>NUCLEOTIDE SEQUENCE [LARGE SCALE GENOMIC DNA]</scope>
    <source>
        <strain evidence="11 12">ATCC 30894</strain>
    </source>
</reference>
<keyword evidence="3" id="KW-0964">Secreted</keyword>
<dbReference type="PROSITE" id="PS50818">
    <property type="entry name" value="INTEIN_C_TER"/>
    <property type="match status" value="1"/>
</dbReference>
<dbReference type="OrthoDB" id="15421at2759"/>
<keyword evidence="9" id="KW-0472">Membrane</keyword>
<evidence type="ECO:0000259" key="10">
    <source>
        <dbReference type="Pfam" id="PF13229"/>
    </source>
</evidence>
<keyword evidence="12" id="KW-1185">Reference proteome</keyword>
<dbReference type="VEuPathDB" id="AmoebaDB:FDP41_010815"/>
<feature type="domain" description="Right handed beta helix" evidence="10">
    <location>
        <begin position="598"/>
        <end position="696"/>
    </location>
</feature>
<accession>A0A6A5C510</accession>
<feature type="transmembrane region" description="Helical" evidence="9">
    <location>
        <begin position="175"/>
        <end position="196"/>
    </location>
</feature>
<evidence type="ECO:0000256" key="1">
    <source>
        <dbReference type="ARBA" id="ARBA00001913"/>
    </source>
</evidence>
<dbReference type="GO" id="GO:0005576">
    <property type="term" value="C:extracellular region"/>
    <property type="evidence" value="ECO:0007669"/>
    <property type="project" value="UniProtKB-SubCell"/>
</dbReference>
<comment type="cofactor">
    <cofactor evidence="1">
        <name>Ca(2+)</name>
        <dbReference type="ChEBI" id="CHEBI:29108"/>
    </cofactor>
</comment>
<organism evidence="11 12">
    <name type="scientific">Naegleria fowleri</name>
    <name type="common">Brain eating amoeba</name>
    <dbReference type="NCBI Taxonomy" id="5763"/>
    <lineage>
        <taxon>Eukaryota</taxon>
        <taxon>Discoba</taxon>
        <taxon>Heterolobosea</taxon>
        <taxon>Tetramitia</taxon>
        <taxon>Eutetramitia</taxon>
        <taxon>Vahlkampfiidae</taxon>
        <taxon>Naegleria</taxon>
    </lineage>
</organism>
<dbReference type="PANTHER" id="PTHR40088:SF1">
    <property type="entry name" value="PECTATE LYASE PEL9"/>
    <property type="match status" value="1"/>
</dbReference>
<keyword evidence="4" id="KW-0479">Metal-binding</keyword>
<dbReference type="Pfam" id="PF13229">
    <property type="entry name" value="Beta_helix"/>
    <property type="match status" value="3"/>
</dbReference>
<dbReference type="InterPro" id="IPR006626">
    <property type="entry name" value="PbH1"/>
</dbReference>
<keyword evidence="7" id="KW-0456">Lyase</keyword>
<protein>
    <recommendedName>
        <fullName evidence="10">Right handed beta helix domain-containing protein</fullName>
    </recommendedName>
</protein>
<evidence type="ECO:0000256" key="4">
    <source>
        <dbReference type="ARBA" id="ARBA00022723"/>
    </source>
</evidence>
<evidence type="ECO:0000313" key="12">
    <source>
        <dbReference type="Proteomes" id="UP000444721"/>
    </source>
</evidence>
<feature type="transmembrane region" description="Helical" evidence="9">
    <location>
        <begin position="151"/>
        <end position="169"/>
    </location>
</feature>
<dbReference type="InterPro" id="IPR011050">
    <property type="entry name" value="Pectin_lyase_fold/virulence"/>
</dbReference>
<keyword evidence="9" id="KW-1133">Transmembrane helix</keyword>
<evidence type="ECO:0000313" key="11">
    <source>
        <dbReference type="EMBL" id="KAF0982836.1"/>
    </source>
</evidence>
<evidence type="ECO:0000256" key="9">
    <source>
        <dbReference type="SAM" id="Phobius"/>
    </source>
</evidence>
<comment type="subcellular location">
    <subcellularLocation>
        <location evidence="2">Secreted</location>
    </subcellularLocation>
</comment>
<evidence type="ECO:0000256" key="7">
    <source>
        <dbReference type="ARBA" id="ARBA00023239"/>
    </source>
</evidence>
<dbReference type="VEuPathDB" id="AmoebaDB:NF0024610"/>
<evidence type="ECO:0000256" key="3">
    <source>
        <dbReference type="ARBA" id="ARBA00022525"/>
    </source>
</evidence>
<name>A0A6A5C510_NAEFO</name>
<dbReference type="OMA" id="YAMPATH"/>
<feature type="domain" description="Right handed beta helix" evidence="10">
    <location>
        <begin position="1063"/>
        <end position="1246"/>
    </location>
</feature>
<dbReference type="PANTHER" id="PTHR40088">
    <property type="entry name" value="PECTATE LYASE (EUROFUNG)"/>
    <property type="match status" value="1"/>
</dbReference>
<feature type="domain" description="Right handed beta helix" evidence="10">
    <location>
        <begin position="1548"/>
        <end position="1707"/>
    </location>
</feature>
<comment type="similarity">
    <text evidence="8">Belongs to the polysaccharide lyase 9 family.</text>
</comment>
<dbReference type="InterPro" id="IPR030934">
    <property type="entry name" value="Intein_C"/>
</dbReference>
<dbReference type="InterPro" id="IPR039448">
    <property type="entry name" value="Beta_helix"/>
</dbReference>
<keyword evidence="9" id="KW-0812">Transmembrane</keyword>
<comment type="caution">
    <text evidence="11">The sequence shown here is derived from an EMBL/GenBank/DDBJ whole genome shotgun (WGS) entry which is preliminary data.</text>
</comment>
<evidence type="ECO:0000256" key="2">
    <source>
        <dbReference type="ARBA" id="ARBA00004613"/>
    </source>
</evidence>
<dbReference type="GO" id="GO:0046872">
    <property type="term" value="F:metal ion binding"/>
    <property type="evidence" value="ECO:0007669"/>
    <property type="project" value="UniProtKB-KW"/>
</dbReference>
<dbReference type="Gene3D" id="2.160.20.10">
    <property type="entry name" value="Single-stranded right-handed beta-helix, Pectin lyase-like"/>
    <property type="match status" value="3"/>
</dbReference>
<keyword evidence="6" id="KW-0106">Calcium</keyword>